<dbReference type="HAMAP" id="MF_00232">
    <property type="entry name" value="eIF_2_beta"/>
    <property type="match status" value="1"/>
</dbReference>
<dbReference type="Proteomes" id="UP000589132">
    <property type="component" value="Unassembled WGS sequence"/>
</dbReference>
<dbReference type="SMART" id="SM00653">
    <property type="entry name" value="eIF2B_5"/>
    <property type="match status" value="1"/>
</dbReference>
<evidence type="ECO:0000256" key="1">
    <source>
        <dbReference type="ARBA" id="ARBA00003323"/>
    </source>
</evidence>
<comment type="caution">
    <text evidence="11">The sequence shown here is derived from an EMBL/GenBank/DDBJ whole genome shotgun (WGS) entry which is preliminary data.</text>
</comment>
<evidence type="ECO:0000313" key="12">
    <source>
        <dbReference type="Proteomes" id="UP000589132"/>
    </source>
</evidence>
<protein>
    <recommendedName>
        <fullName evidence="4 9">Translation initiation factor 2 subunit beta</fullName>
    </recommendedName>
    <alternativeName>
        <fullName evidence="7 9">aIF2-beta</fullName>
    </alternativeName>
    <alternativeName>
        <fullName evidence="8 9">eIF-2-beta</fullName>
    </alternativeName>
</protein>
<dbReference type="InterPro" id="IPR004458">
    <property type="entry name" value="TIF2_bsu_arc"/>
</dbReference>
<evidence type="ECO:0000259" key="10">
    <source>
        <dbReference type="SMART" id="SM00653"/>
    </source>
</evidence>
<dbReference type="InterPro" id="IPR002735">
    <property type="entry name" value="Transl_init_fac_IF2/IF5_dom"/>
</dbReference>
<dbReference type="InterPro" id="IPR016190">
    <property type="entry name" value="Transl_init_fac_IF2/IF5_Zn-bd"/>
</dbReference>
<evidence type="ECO:0000256" key="7">
    <source>
        <dbReference type="ARBA" id="ARBA00031466"/>
    </source>
</evidence>
<dbReference type="PANTHER" id="PTHR23001">
    <property type="entry name" value="EUKARYOTIC TRANSLATION INITIATION FACTOR"/>
    <property type="match status" value="1"/>
</dbReference>
<organism evidence="11 12">
    <name type="scientific">Marine Group III euryarchaeote</name>
    <dbReference type="NCBI Taxonomy" id="2173149"/>
    <lineage>
        <taxon>Archaea</taxon>
        <taxon>Methanobacteriati</taxon>
        <taxon>Thermoplasmatota</taxon>
        <taxon>Thermoplasmata</taxon>
        <taxon>Candidatus Thermoprofundales</taxon>
    </lineage>
</organism>
<evidence type="ECO:0000256" key="3">
    <source>
        <dbReference type="ARBA" id="ARBA00011243"/>
    </source>
</evidence>
<feature type="domain" description="Translation initiation factor IF2/IF5" evidence="10">
    <location>
        <begin position="27"/>
        <end position="135"/>
    </location>
</feature>
<dbReference type="Gene3D" id="3.30.30.170">
    <property type="match status" value="1"/>
</dbReference>
<keyword evidence="5 9" id="KW-0396">Initiation factor</keyword>
<accession>A0A7J4CYM6</accession>
<evidence type="ECO:0000256" key="8">
    <source>
        <dbReference type="ARBA" id="ARBA00032408"/>
    </source>
</evidence>
<comment type="subunit">
    <text evidence="3 9">Heterotrimer composed of an alpha, a beta and a gamma chain.</text>
</comment>
<dbReference type="InterPro" id="IPR016189">
    <property type="entry name" value="Transl_init_fac_IF2/IF5_N"/>
</dbReference>
<evidence type="ECO:0000256" key="9">
    <source>
        <dbReference type="HAMAP-Rule" id="MF_00232"/>
    </source>
</evidence>
<dbReference type="NCBIfam" id="TIGR00311">
    <property type="entry name" value="aIF-2beta"/>
    <property type="match status" value="1"/>
</dbReference>
<dbReference type="NCBIfam" id="NF003067">
    <property type="entry name" value="PRK03988.1"/>
    <property type="match status" value="1"/>
</dbReference>
<evidence type="ECO:0000256" key="6">
    <source>
        <dbReference type="ARBA" id="ARBA00022917"/>
    </source>
</evidence>
<dbReference type="PANTHER" id="PTHR23001:SF3">
    <property type="entry name" value="EUKARYOTIC TRANSLATION INITIATION FACTOR 2 SUBUNIT 2"/>
    <property type="match status" value="1"/>
</dbReference>
<dbReference type="Pfam" id="PF01873">
    <property type="entry name" value="eIF-5_eIF-2B"/>
    <property type="match status" value="1"/>
</dbReference>
<keyword evidence="6 9" id="KW-0648">Protein biosynthesis</keyword>
<proteinExistence type="inferred from homology"/>
<evidence type="ECO:0000256" key="4">
    <source>
        <dbReference type="ARBA" id="ARBA00022314"/>
    </source>
</evidence>
<dbReference type="GO" id="GO:0003743">
    <property type="term" value="F:translation initiation factor activity"/>
    <property type="evidence" value="ECO:0007669"/>
    <property type="project" value="UniProtKB-UniRule"/>
</dbReference>
<gene>
    <name evidence="9" type="primary">eif2b</name>
    <name evidence="11" type="ORF">EYO15_01185</name>
</gene>
<dbReference type="InterPro" id="IPR045196">
    <property type="entry name" value="IF2/IF5"/>
</dbReference>
<evidence type="ECO:0000256" key="5">
    <source>
        <dbReference type="ARBA" id="ARBA00022540"/>
    </source>
</evidence>
<sequence>MWEIVDLDYQKLLDRAREGLEDVMNNAERFSPPVPDVLHEGSKKTIIRNFTEIVDILRRDETHLYKFLLQELGTAGSINNRRLVLQGRVPERKIKERVSSYIDTFVVCQECNRPDTSFLRSARTLILHCEACGAKRPIRNSLVI</sequence>
<dbReference type="SUPFAM" id="SSF100966">
    <property type="entry name" value="Translation initiation factor 2 beta, aIF2beta, N-terminal domain"/>
    <property type="match status" value="1"/>
</dbReference>
<reference evidence="12" key="1">
    <citation type="journal article" date="2019" name="bioRxiv">
        <title>Genome diversification in globally distributed novel marine Proteobacteria is linked to environmental adaptation.</title>
        <authorList>
            <person name="Zhou Z."/>
            <person name="Tran P.Q."/>
            <person name="Kieft K."/>
            <person name="Anantharaman K."/>
        </authorList>
    </citation>
    <scope>NUCLEOTIDE SEQUENCE [LARGE SCALE GENOMIC DNA]</scope>
</reference>
<name>A0A7J4CYM6_9ARCH</name>
<comment type="similarity">
    <text evidence="2 9">Belongs to the eIF-2-beta/eIF-5 family.</text>
</comment>
<dbReference type="EMBL" id="DTTC01000057">
    <property type="protein sequence ID" value="HIA97781.1"/>
    <property type="molecule type" value="Genomic_DNA"/>
</dbReference>
<evidence type="ECO:0000313" key="11">
    <source>
        <dbReference type="EMBL" id="HIA97781.1"/>
    </source>
</evidence>
<evidence type="ECO:0000256" key="2">
    <source>
        <dbReference type="ARBA" id="ARBA00010397"/>
    </source>
</evidence>
<dbReference type="AlphaFoldDB" id="A0A7J4CYM6"/>
<comment type="function">
    <text evidence="1 9">eIF-2 functions in the early steps of protein synthesis by forming a ternary complex with GTP and initiator tRNA.</text>
</comment>
<dbReference type="SUPFAM" id="SSF75689">
    <property type="entry name" value="Zinc-binding domain of translation initiation factor 2 beta"/>
    <property type="match status" value="1"/>
</dbReference>
<dbReference type="FunFam" id="3.30.30.170:FF:000001">
    <property type="entry name" value="Eukaryotic translation initiation factor 2 subunit"/>
    <property type="match status" value="1"/>
</dbReference>